<feature type="region of interest" description="Disordered" evidence="1">
    <location>
        <begin position="297"/>
        <end position="375"/>
    </location>
</feature>
<evidence type="ECO:0000313" key="2">
    <source>
        <dbReference type="EMBL" id="KAK6007363.1"/>
    </source>
</evidence>
<accession>A0ABR0TSC4</accession>
<dbReference type="InterPro" id="IPR011009">
    <property type="entry name" value="Kinase-like_dom_sf"/>
</dbReference>
<comment type="caution">
    <text evidence="2">The sequence shown here is derived from an EMBL/GenBank/DDBJ whole genome shotgun (WGS) entry which is preliminary data.</text>
</comment>
<evidence type="ECO:0000313" key="3">
    <source>
        <dbReference type="Proteomes" id="UP001341245"/>
    </source>
</evidence>
<name>A0ABR0TSC4_AURPU</name>
<protein>
    <recommendedName>
        <fullName evidence="4">Protein kinase domain-containing protein</fullName>
    </recommendedName>
</protein>
<dbReference type="Proteomes" id="UP001341245">
    <property type="component" value="Unassembled WGS sequence"/>
</dbReference>
<feature type="compositionally biased region" description="Basic residues" evidence="1">
    <location>
        <begin position="299"/>
        <end position="316"/>
    </location>
</feature>
<proteinExistence type="predicted"/>
<evidence type="ECO:0008006" key="4">
    <source>
        <dbReference type="Google" id="ProtNLM"/>
    </source>
</evidence>
<feature type="region of interest" description="Disordered" evidence="1">
    <location>
        <begin position="236"/>
        <end position="255"/>
    </location>
</feature>
<dbReference type="EMBL" id="JASGXD010000002">
    <property type="protein sequence ID" value="KAK6007363.1"/>
    <property type="molecule type" value="Genomic_DNA"/>
</dbReference>
<organism evidence="2 3">
    <name type="scientific">Aureobasidium pullulans</name>
    <name type="common">Black yeast</name>
    <name type="synonym">Pullularia pullulans</name>
    <dbReference type="NCBI Taxonomy" id="5580"/>
    <lineage>
        <taxon>Eukaryota</taxon>
        <taxon>Fungi</taxon>
        <taxon>Dikarya</taxon>
        <taxon>Ascomycota</taxon>
        <taxon>Pezizomycotina</taxon>
        <taxon>Dothideomycetes</taxon>
        <taxon>Dothideomycetidae</taxon>
        <taxon>Dothideales</taxon>
        <taxon>Saccotheciaceae</taxon>
        <taxon>Aureobasidium</taxon>
    </lineage>
</organism>
<gene>
    <name evidence="2" type="ORF">QM012_004177</name>
</gene>
<keyword evidence="3" id="KW-1185">Reference proteome</keyword>
<evidence type="ECO:0000256" key="1">
    <source>
        <dbReference type="SAM" id="MobiDB-lite"/>
    </source>
</evidence>
<dbReference type="SUPFAM" id="SSF56112">
    <property type="entry name" value="Protein kinase-like (PK-like)"/>
    <property type="match status" value="1"/>
</dbReference>
<reference evidence="2 3" key="1">
    <citation type="submission" date="2023-11" db="EMBL/GenBank/DDBJ databases">
        <title>Draft genome sequence and annotation of the polyextremotolerant black yeast-like fungus Aureobasidium pullulans NRRL 62042.</title>
        <authorList>
            <person name="Dielentheis-Frenken M.R.E."/>
            <person name="Wibberg D."/>
            <person name="Blank L.M."/>
            <person name="Tiso T."/>
        </authorList>
    </citation>
    <scope>NUCLEOTIDE SEQUENCE [LARGE SCALE GENOMIC DNA]</scope>
    <source>
        <strain evidence="2 3">NRRL 62042</strain>
    </source>
</reference>
<sequence length="375" mass="42364">MASRSDDVASEEQDSAERSKLDYRSDFFCTHNCLKGLVHNQALSPDLCPNQAAHSHRLLSREQIFASLASQLCDGEAEDAGLTELNRSGRSGVLYKVRIVKTGHVLVAIGYQQEDYDWLQNELAIYARLQDMQGSFVPVCCGSISVSEPILSASDRVIQHLLLLSYAGDALDSATYADPEAKTDFARFKPLLLPWLHEMHKRLVIHGNVERRNMVFEEASQHLMLIDSERSRLYEKGQPCNPAQPCQKKRRNNKGKRVPCMYSRELIVAEEALMMGSRYNSFETTEGIASVIGDENKARKTKRQRTVHKQRGRIKRTNNEALRNMPGVDEPTAPSDHSAPHEKKHKRGRSPSEPFNPVWTNRLRRNALREGGGQT</sequence>